<evidence type="ECO:0000313" key="2">
    <source>
        <dbReference type="Proteomes" id="UP000038045"/>
    </source>
</evidence>
<evidence type="ECO:0000313" key="3">
    <source>
        <dbReference type="WBParaSite" id="PTRK_0001736100.1"/>
    </source>
</evidence>
<feature type="compositionally biased region" description="Basic and acidic residues" evidence="1">
    <location>
        <begin position="161"/>
        <end position="172"/>
    </location>
</feature>
<feature type="region of interest" description="Disordered" evidence="1">
    <location>
        <begin position="61"/>
        <end position="277"/>
    </location>
</feature>
<dbReference type="Proteomes" id="UP000038045">
    <property type="component" value="Unplaced"/>
</dbReference>
<name>A0A0N5A622_PARTI</name>
<keyword evidence="2" id="KW-1185">Reference proteome</keyword>
<organism evidence="2 3">
    <name type="scientific">Parastrongyloides trichosuri</name>
    <name type="common">Possum-specific nematode worm</name>
    <dbReference type="NCBI Taxonomy" id="131310"/>
    <lineage>
        <taxon>Eukaryota</taxon>
        <taxon>Metazoa</taxon>
        <taxon>Ecdysozoa</taxon>
        <taxon>Nematoda</taxon>
        <taxon>Chromadorea</taxon>
        <taxon>Rhabditida</taxon>
        <taxon>Tylenchina</taxon>
        <taxon>Panagrolaimomorpha</taxon>
        <taxon>Strongyloidoidea</taxon>
        <taxon>Strongyloididae</taxon>
        <taxon>Parastrongyloides</taxon>
    </lineage>
</organism>
<proteinExistence type="predicted"/>
<evidence type="ECO:0000256" key="1">
    <source>
        <dbReference type="SAM" id="MobiDB-lite"/>
    </source>
</evidence>
<sequence length="277" mass="28833">MRGGTGAGAADGPARPGRPAGGRLGRRRLRPGQAAAGAPPAELAQGPRSLFLALIRRRRPCAGDGRQADLVGRQGDAADPRRRRRLRRAGRADGGRLHPLARAGPSGKPDRGGRAVARSGGAGRGPSRPRGRCGPVEIQSEGRGSPGALADRQAHPAGRGPGRERPLDHDGLRTGPSHQLRSGEGGAGGSSQRLPDLSQPPGRDCGQPARPAGPCGDGGGRRLGRRSGHRGLSERLRPIGDPDLPDRIRGPDARQAGQRLWPSLLCRMGPDRRPPDV</sequence>
<feature type="compositionally biased region" description="Basic and acidic residues" evidence="1">
    <location>
        <begin position="231"/>
        <end position="252"/>
    </location>
</feature>
<dbReference type="WBParaSite" id="PTRK_0001736100.1">
    <property type="protein sequence ID" value="PTRK_0001736100.1"/>
    <property type="gene ID" value="PTRK_0001736100"/>
</dbReference>
<dbReference type="AlphaFoldDB" id="A0A0N5A622"/>
<accession>A0A0N5A622</accession>
<feature type="compositionally biased region" description="Low complexity" evidence="1">
    <location>
        <begin position="31"/>
        <end position="47"/>
    </location>
</feature>
<reference evidence="3" key="1">
    <citation type="submission" date="2017-02" db="UniProtKB">
        <authorList>
            <consortium name="WormBaseParasite"/>
        </authorList>
    </citation>
    <scope>IDENTIFICATION</scope>
</reference>
<feature type="region of interest" description="Disordered" evidence="1">
    <location>
        <begin position="1"/>
        <end position="47"/>
    </location>
</feature>
<feature type="compositionally biased region" description="Low complexity" evidence="1">
    <location>
        <begin position="114"/>
        <end position="136"/>
    </location>
</feature>
<protein>
    <submittedName>
        <fullName evidence="3">LigA</fullName>
    </submittedName>
</protein>